<proteinExistence type="predicted"/>
<dbReference type="EMBL" id="BAAAJX010000017">
    <property type="protein sequence ID" value="GAA1494735.1"/>
    <property type="molecule type" value="Genomic_DNA"/>
</dbReference>
<organism evidence="1 2">
    <name type="scientific">Curtobacterium herbarum</name>
    <dbReference type="NCBI Taxonomy" id="150122"/>
    <lineage>
        <taxon>Bacteria</taxon>
        <taxon>Bacillati</taxon>
        <taxon>Actinomycetota</taxon>
        <taxon>Actinomycetes</taxon>
        <taxon>Micrococcales</taxon>
        <taxon>Microbacteriaceae</taxon>
        <taxon>Curtobacterium</taxon>
    </lineage>
</organism>
<evidence type="ECO:0000313" key="2">
    <source>
        <dbReference type="Proteomes" id="UP001501742"/>
    </source>
</evidence>
<comment type="caution">
    <text evidence="1">The sequence shown here is derived from an EMBL/GenBank/DDBJ whole genome shotgun (WGS) entry which is preliminary data.</text>
</comment>
<name>A0ABP4K701_9MICO</name>
<evidence type="ECO:0000313" key="1">
    <source>
        <dbReference type="EMBL" id="GAA1494735.1"/>
    </source>
</evidence>
<sequence length="77" mass="8831">MTTSDPKLARLALQALRARDRYFASERQRMAVASALTTGRYDALSSHPEVMTKSVTAYRAWIVCEKAYTRYVKDTQR</sequence>
<gene>
    <name evidence="1" type="ORF">GCM10009627_30810</name>
</gene>
<keyword evidence="2" id="KW-1185">Reference proteome</keyword>
<protein>
    <submittedName>
        <fullName evidence="1">Uncharacterized protein</fullName>
    </submittedName>
</protein>
<accession>A0ABP4K701</accession>
<dbReference type="RefSeq" id="WP_204607422.1">
    <property type="nucleotide sequence ID" value="NZ_BAAAJX010000017.1"/>
</dbReference>
<dbReference type="Proteomes" id="UP001501742">
    <property type="component" value="Unassembled WGS sequence"/>
</dbReference>
<reference evidence="2" key="1">
    <citation type="journal article" date="2019" name="Int. J. Syst. Evol. Microbiol.">
        <title>The Global Catalogue of Microorganisms (GCM) 10K type strain sequencing project: providing services to taxonomists for standard genome sequencing and annotation.</title>
        <authorList>
            <consortium name="The Broad Institute Genomics Platform"/>
            <consortium name="The Broad Institute Genome Sequencing Center for Infectious Disease"/>
            <person name="Wu L."/>
            <person name="Ma J."/>
        </authorList>
    </citation>
    <scope>NUCLEOTIDE SEQUENCE [LARGE SCALE GENOMIC DNA]</scope>
    <source>
        <strain evidence="2">JCM 12140</strain>
    </source>
</reference>